<dbReference type="InterPro" id="IPR010916">
    <property type="entry name" value="TonB_box_CS"/>
</dbReference>
<dbReference type="AlphaFoldDB" id="A0A5C6RMS1"/>
<dbReference type="Proteomes" id="UP000321580">
    <property type="component" value="Unassembled WGS sequence"/>
</dbReference>
<dbReference type="EMBL" id="VOOR01000017">
    <property type="protein sequence ID" value="TXB63255.1"/>
    <property type="molecule type" value="Genomic_DNA"/>
</dbReference>
<comment type="caution">
    <text evidence="2">The sequence shown here is derived from an EMBL/GenBank/DDBJ whole genome shotgun (WGS) entry which is preliminary data.</text>
</comment>
<proteinExistence type="predicted"/>
<gene>
    <name evidence="2" type="ORF">FRY97_09730</name>
</gene>
<dbReference type="InterPro" id="IPR019861">
    <property type="entry name" value="PorP/SprF_Bacteroidetes"/>
</dbReference>
<evidence type="ECO:0000256" key="1">
    <source>
        <dbReference type="SAM" id="SignalP"/>
    </source>
</evidence>
<dbReference type="PROSITE" id="PS00430">
    <property type="entry name" value="TONB_DEPENDENT_REC_1"/>
    <property type="match status" value="1"/>
</dbReference>
<evidence type="ECO:0000313" key="2">
    <source>
        <dbReference type="EMBL" id="TXB63255.1"/>
    </source>
</evidence>
<dbReference type="RefSeq" id="WP_147167304.1">
    <property type="nucleotide sequence ID" value="NZ_VOOR01000017.1"/>
</dbReference>
<keyword evidence="1" id="KW-0732">Signal</keyword>
<dbReference type="NCBIfam" id="TIGR03519">
    <property type="entry name" value="T9SS_PorP_fam"/>
    <property type="match status" value="1"/>
</dbReference>
<evidence type="ECO:0000313" key="3">
    <source>
        <dbReference type="Proteomes" id="UP000321580"/>
    </source>
</evidence>
<protein>
    <submittedName>
        <fullName evidence="2">Type IX secretion system membrane protein PorP/SprF</fullName>
    </submittedName>
</protein>
<accession>A0A5C6RMS1</accession>
<sequence>MTKSFSTLLTCLFLAAAAYAQQPAQYSLFMMNKLNWNPAYAGMDNSLVVTGAYRSQWQGLEGNPVTQNIGLHLPLNIISSGFGINLENDELGAQQRSSATLMYNYQMGLGQRAVLSIGGSAGMMQRTLNGELLRTPDGEYSEPGIIFHNDDLLPSTGISGNVMTYGAGAYLLTEKFEAGLSVRHLTAPTAPLSEELSMKLERVYFFSAQGHFDLSTVLSFHPALLVRSDVVQTQTDLALLFHYNDNIMGGASLRGYDSNSLDAVALIAGFKLSEKITVAYAYDLTVSAIAQVSNGSHEIMLRYDLNKPLGTGRPPKIIYNPRSL</sequence>
<name>A0A5C6RMS1_9BACT</name>
<dbReference type="OrthoDB" id="626665at2"/>
<feature type="signal peptide" evidence="1">
    <location>
        <begin position="1"/>
        <end position="20"/>
    </location>
</feature>
<feature type="chain" id="PRO_5023038163" evidence="1">
    <location>
        <begin position="21"/>
        <end position="324"/>
    </location>
</feature>
<dbReference type="Pfam" id="PF11751">
    <property type="entry name" value="PorP_SprF"/>
    <property type="match status" value="1"/>
</dbReference>
<reference evidence="2 3" key="1">
    <citation type="submission" date="2019-08" db="EMBL/GenBank/DDBJ databases">
        <title>Genome of Phaeodactylibacter luteus.</title>
        <authorList>
            <person name="Bowman J.P."/>
        </authorList>
    </citation>
    <scope>NUCLEOTIDE SEQUENCE [LARGE SCALE GENOMIC DNA]</scope>
    <source>
        <strain evidence="2 3">KCTC 42180</strain>
    </source>
</reference>
<organism evidence="2 3">
    <name type="scientific">Phaeodactylibacter luteus</name>
    <dbReference type="NCBI Taxonomy" id="1564516"/>
    <lineage>
        <taxon>Bacteria</taxon>
        <taxon>Pseudomonadati</taxon>
        <taxon>Bacteroidota</taxon>
        <taxon>Saprospiria</taxon>
        <taxon>Saprospirales</taxon>
        <taxon>Haliscomenobacteraceae</taxon>
        <taxon>Phaeodactylibacter</taxon>
    </lineage>
</organism>
<keyword evidence="3" id="KW-1185">Reference proteome</keyword>